<gene>
    <name evidence="2" type="ORF">AAE3_LOCUS3867</name>
</gene>
<proteinExistence type="predicted"/>
<dbReference type="EMBL" id="CACVBS010000034">
    <property type="protein sequence ID" value="CAA7261827.1"/>
    <property type="molecule type" value="Genomic_DNA"/>
</dbReference>
<dbReference type="InterPro" id="IPR032675">
    <property type="entry name" value="LRR_dom_sf"/>
</dbReference>
<comment type="caution">
    <text evidence="2">The sequence shown here is derived from an EMBL/GenBank/DDBJ whole genome shotgun (WGS) entry which is preliminary data.</text>
</comment>
<dbReference type="Proteomes" id="UP000467700">
    <property type="component" value="Unassembled WGS sequence"/>
</dbReference>
<dbReference type="AlphaFoldDB" id="A0A8S0XPC0"/>
<dbReference type="OrthoDB" id="3171058at2759"/>
<sequence>MQSVLQHCKTLILPFNCAFSAEAPVHPELCLPKPPKPPPDLPLEIWWEIFQFATYIHYSSTVKPMDPFTPCRTTTNANGPNTPYVAMKTKLSLVLVSKSWRKVGIRLLYQHLVIRSPARANALLQVLESSKTPPIELSDPVQLDTPPAARTLGYGEWTRHVEVLTHVRGSRDIRFLQTTFQILRNCVNLQMLSGRWMHGLPIEFLNGVAGMLGPRLSELYWNERTIKPDFIDTLSSPEFLGAFRALRVLDLRHWVGKELDSRSPDAERSELPFVQDLILSTHPRSLQTATILKLPRLSNLSLRNPAWKAGITEELLKAFLKAHGAFLSSIDLSYPLTELEVDVDYHATRKGAAQLSLEPFLDPAVCPNLETLTFSTVSPRFGPETHHPTLRRIALRGVTADCLYPDKQTQVTAHLKAIDEDKFPRLELVQLSGFLVEAHTDSVIKDVCIWWVEHFEKKGVDFLDGEGVLWAYSEPEPEVGKTAEKTSKEASSVENSSKDGPCLKETSLQTKEANKKAKIEQAETSP</sequence>
<feature type="compositionally biased region" description="Basic and acidic residues" evidence="1">
    <location>
        <begin position="512"/>
        <end position="526"/>
    </location>
</feature>
<feature type="region of interest" description="Disordered" evidence="1">
    <location>
        <begin position="476"/>
        <end position="526"/>
    </location>
</feature>
<dbReference type="Gene3D" id="3.80.10.10">
    <property type="entry name" value="Ribonuclease Inhibitor"/>
    <property type="match status" value="1"/>
</dbReference>
<accession>A0A8S0XPC0</accession>
<evidence type="ECO:0008006" key="4">
    <source>
        <dbReference type="Google" id="ProtNLM"/>
    </source>
</evidence>
<evidence type="ECO:0000313" key="3">
    <source>
        <dbReference type="Proteomes" id="UP000467700"/>
    </source>
</evidence>
<keyword evidence="3" id="KW-1185">Reference proteome</keyword>
<dbReference type="SUPFAM" id="SSF52047">
    <property type="entry name" value="RNI-like"/>
    <property type="match status" value="1"/>
</dbReference>
<feature type="compositionally biased region" description="Basic and acidic residues" evidence="1">
    <location>
        <begin position="478"/>
        <end position="488"/>
    </location>
</feature>
<name>A0A8S0XPC0_CYCAE</name>
<reference evidence="2 3" key="1">
    <citation type="submission" date="2020-01" db="EMBL/GenBank/DDBJ databases">
        <authorList>
            <person name="Gupta K D."/>
        </authorList>
    </citation>
    <scope>NUCLEOTIDE SEQUENCE [LARGE SCALE GENOMIC DNA]</scope>
</reference>
<evidence type="ECO:0000313" key="2">
    <source>
        <dbReference type="EMBL" id="CAA7261827.1"/>
    </source>
</evidence>
<evidence type="ECO:0000256" key="1">
    <source>
        <dbReference type="SAM" id="MobiDB-lite"/>
    </source>
</evidence>
<organism evidence="2 3">
    <name type="scientific">Cyclocybe aegerita</name>
    <name type="common">Black poplar mushroom</name>
    <name type="synonym">Agrocybe aegerita</name>
    <dbReference type="NCBI Taxonomy" id="1973307"/>
    <lineage>
        <taxon>Eukaryota</taxon>
        <taxon>Fungi</taxon>
        <taxon>Dikarya</taxon>
        <taxon>Basidiomycota</taxon>
        <taxon>Agaricomycotina</taxon>
        <taxon>Agaricomycetes</taxon>
        <taxon>Agaricomycetidae</taxon>
        <taxon>Agaricales</taxon>
        <taxon>Agaricineae</taxon>
        <taxon>Bolbitiaceae</taxon>
        <taxon>Cyclocybe</taxon>
    </lineage>
</organism>
<protein>
    <recommendedName>
        <fullName evidence="4">F-box domain-containing protein</fullName>
    </recommendedName>
</protein>